<dbReference type="OrthoDB" id="8079725at2"/>
<dbReference type="AlphaFoldDB" id="A0A1G7NCF3"/>
<dbReference type="Proteomes" id="UP000198994">
    <property type="component" value="Unassembled WGS sequence"/>
</dbReference>
<dbReference type="RefSeq" id="WP_131822102.1">
    <property type="nucleotide sequence ID" value="NZ_FNAV01000066.1"/>
</dbReference>
<name>A0A1G7NCF3_9RHOB</name>
<reference evidence="2" key="1">
    <citation type="submission" date="2016-10" db="EMBL/GenBank/DDBJ databases">
        <authorList>
            <person name="Varghese N."/>
            <person name="Submissions S."/>
        </authorList>
    </citation>
    <scope>NUCLEOTIDE SEQUENCE [LARGE SCALE GENOMIC DNA]</scope>
    <source>
        <strain evidence="2">DSM 10146</strain>
    </source>
</reference>
<protein>
    <submittedName>
        <fullName evidence="1">Uncharacterized protein</fullName>
    </submittedName>
</protein>
<gene>
    <name evidence="1" type="ORF">SAMN04488105_1662</name>
</gene>
<evidence type="ECO:0000313" key="1">
    <source>
        <dbReference type="EMBL" id="SDF71642.1"/>
    </source>
</evidence>
<accession>A0A1G7NCF3</accession>
<proteinExistence type="predicted"/>
<keyword evidence="2" id="KW-1185">Reference proteome</keyword>
<organism evidence="1 2">
    <name type="scientific">Salipiger thiooxidans</name>
    <dbReference type="NCBI Taxonomy" id="282683"/>
    <lineage>
        <taxon>Bacteria</taxon>
        <taxon>Pseudomonadati</taxon>
        <taxon>Pseudomonadota</taxon>
        <taxon>Alphaproteobacteria</taxon>
        <taxon>Rhodobacterales</taxon>
        <taxon>Roseobacteraceae</taxon>
        <taxon>Salipiger</taxon>
    </lineage>
</organism>
<evidence type="ECO:0000313" key="2">
    <source>
        <dbReference type="Proteomes" id="UP000198994"/>
    </source>
</evidence>
<dbReference type="EMBL" id="FNAV01000066">
    <property type="protein sequence ID" value="SDF71642.1"/>
    <property type="molecule type" value="Genomic_DNA"/>
</dbReference>
<sequence>MLRGAQKSAMMEKSRNCLFSWLAVEISKGSRMHEPKGRLTDIFSLPNDGSGQPQSVLMLDQLTHVPVIGDVLQVADRNLSIAQVDRQWMRSCLTGWPLIGLGSIAVLVNEPTEGLKPLARNPNRLWVTWKPKADLPWHFETDDLPKFIRLNEDWNAHPNDVGLRLEERGDELIARMKPNPYAYRQYENIPEIAVSFVNCSKYRVTSVNDEGWYSGQCRFSGLAPEWGEFYEISGNVQDNMNATPWIKMEGVGAKHFHFYLKDETLEIKAQDWVLKPALLHKSREVFIS</sequence>